<sequence length="141" mass="15944">MSTLLLELSYSSDPHWLEKACDLVFLIQKEKYDLVRSDFLIKLSLSLARAQMPVSASMIFRLMLKKESLPLANILGLVFMHMVKTQVGAYLALNILIELCDRFQHSSANRSASTKLIKPDTMIFNLVLDVCVRFGSSFNGQ</sequence>
<gene>
    <name evidence="1" type="ORF">LOK49_LG13G01716</name>
</gene>
<reference evidence="1 2" key="1">
    <citation type="journal article" date="2022" name="Plant J.">
        <title>Chromosome-level genome of Camellia lanceoleosa provides a valuable resource for understanding genome evolution and self-incompatibility.</title>
        <authorList>
            <person name="Gong W."/>
            <person name="Xiao S."/>
            <person name="Wang L."/>
            <person name="Liao Z."/>
            <person name="Chang Y."/>
            <person name="Mo W."/>
            <person name="Hu G."/>
            <person name="Li W."/>
            <person name="Zhao G."/>
            <person name="Zhu H."/>
            <person name="Hu X."/>
            <person name="Ji K."/>
            <person name="Xiang X."/>
            <person name="Song Q."/>
            <person name="Yuan D."/>
            <person name="Jin S."/>
            <person name="Zhang L."/>
        </authorList>
    </citation>
    <scope>NUCLEOTIDE SEQUENCE [LARGE SCALE GENOMIC DNA]</scope>
    <source>
        <strain evidence="1">SQ_2022a</strain>
    </source>
</reference>
<comment type="caution">
    <text evidence="1">The sequence shown here is derived from an EMBL/GenBank/DDBJ whole genome shotgun (WGS) entry which is preliminary data.</text>
</comment>
<evidence type="ECO:0000313" key="1">
    <source>
        <dbReference type="EMBL" id="KAI7989100.1"/>
    </source>
</evidence>
<dbReference type="EMBL" id="CM045771">
    <property type="protein sequence ID" value="KAI7989100.1"/>
    <property type="molecule type" value="Genomic_DNA"/>
</dbReference>
<dbReference type="Proteomes" id="UP001060215">
    <property type="component" value="Chromosome 14"/>
</dbReference>
<protein>
    <submittedName>
        <fullName evidence="1">Pentatricopeptide repeat-containing protein</fullName>
    </submittedName>
</protein>
<organism evidence="1 2">
    <name type="scientific">Camellia lanceoleosa</name>
    <dbReference type="NCBI Taxonomy" id="1840588"/>
    <lineage>
        <taxon>Eukaryota</taxon>
        <taxon>Viridiplantae</taxon>
        <taxon>Streptophyta</taxon>
        <taxon>Embryophyta</taxon>
        <taxon>Tracheophyta</taxon>
        <taxon>Spermatophyta</taxon>
        <taxon>Magnoliopsida</taxon>
        <taxon>eudicotyledons</taxon>
        <taxon>Gunneridae</taxon>
        <taxon>Pentapetalae</taxon>
        <taxon>asterids</taxon>
        <taxon>Ericales</taxon>
        <taxon>Theaceae</taxon>
        <taxon>Camellia</taxon>
    </lineage>
</organism>
<accession>A0ACC0FK53</accession>
<name>A0ACC0FK53_9ERIC</name>
<evidence type="ECO:0000313" key="2">
    <source>
        <dbReference type="Proteomes" id="UP001060215"/>
    </source>
</evidence>
<keyword evidence="2" id="KW-1185">Reference proteome</keyword>
<proteinExistence type="predicted"/>